<evidence type="ECO:0000256" key="6">
    <source>
        <dbReference type="ARBA" id="ARBA00022490"/>
    </source>
</evidence>
<evidence type="ECO:0000256" key="1">
    <source>
        <dbReference type="ARBA" id="ARBA00004123"/>
    </source>
</evidence>
<dbReference type="SUPFAM" id="SSF54648">
    <property type="entry name" value="DLC"/>
    <property type="match status" value="2"/>
</dbReference>
<keyword evidence="9" id="KW-0653">Protein transport</keyword>
<dbReference type="Pfam" id="PF01221">
    <property type="entry name" value="Dynein_light"/>
    <property type="match status" value="2"/>
</dbReference>
<dbReference type="PROSITE" id="PS01239">
    <property type="entry name" value="DYNEIN_LIGHT_1"/>
    <property type="match status" value="2"/>
</dbReference>
<evidence type="ECO:0000256" key="2">
    <source>
        <dbReference type="ARBA" id="ARBA00004245"/>
    </source>
</evidence>
<comment type="subcellular location">
    <subcellularLocation>
        <location evidence="2">Cytoplasm</location>
        <location evidence="2">Cytoskeleton</location>
    </subcellularLocation>
    <subcellularLocation>
        <location evidence="1">Nucleus</location>
    </subcellularLocation>
</comment>
<evidence type="ECO:0000256" key="13">
    <source>
        <dbReference type="ARBA" id="ARBA00023242"/>
    </source>
</evidence>
<dbReference type="PANTHER" id="PTHR11886">
    <property type="entry name" value="DYNEIN LIGHT CHAIN"/>
    <property type="match status" value="1"/>
</dbReference>
<dbReference type="AlphaFoldDB" id="A0A0R3SG74"/>
<evidence type="ECO:0000256" key="8">
    <source>
        <dbReference type="ARBA" id="ARBA00022816"/>
    </source>
</evidence>
<keyword evidence="6" id="KW-0963">Cytoplasm</keyword>
<reference evidence="14 15" key="2">
    <citation type="submission" date="2018-11" db="EMBL/GenBank/DDBJ databases">
        <authorList>
            <consortium name="Pathogen Informatics"/>
        </authorList>
    </citation>
    <scope>NUCLEOTIDE SEQUENCE [LARGE SCALE GENOMIC DNA]</scope>
</reference>
<dbReference type="GO" id="GO:0015031">
    <property type="term" value="P:protein transport"/>
    <property type="evidence" value="ECO:0007669"/>
    <property type="project" value="UniProtKB-KW"/>
</dbReference>
<keyword evidence="10" id="KW-0243">Dynein</keyword>
<dbReference type="EMBL" id="UYSG01001299">
    <property type="protein sequence ID" value="VDL40377.1"/>
    <property type="molecule type" value="Genomic_DNA"/>
</dbReference>
<evidence type="ECO:0000313" key="14">
    <source>
        <dbReference type="EMBL" id="VDL40377.1"/>
    </source>
</evidence>
<dbReference type="InterPro" id="IPR037177">
    <property type="entry name" value="DLC_sf"/>
</dbReference>
<keyword evidence="7" id="KW-0493">Microtubule</keyword>
<evidence type="ECO:0000256" key="7">
    <source>
        <dbReference type="ARBA" id="ARBA00022701"/>
    </source>
</evidence>
<evidence type="ECO:0000256" key="4">
    <source>
        <dbReference type="ARBA" id="ARBA00015062"/>
    </source>
</evidence>
<comment type="similarity">
    <text evidence="3">Belongs to the dynein light chain family.</text>
</comment>
<dbReference type="OrthoDB" id="10033309at2759"/>
<keyword evidence="11" id="KW-0505">Motor protein</keyword>
<keyword evidence="13" id="KW-0539">Nucleus</keyword>
<dbReference type="InterPro" id="IPR001372">
    <property type="entry name" value="Dynein_light_chain_typ-1/2"/>
</dbReference>
<keyword evidence="12" id="KW-0206">Cytoskeleton</keyword>
<dbReference type="GO" id="GO:0005868">
    <property type="term" value="C:cytoplasmic dynein complex"/>
    <property type="evidence" value="ECO:0007669"/>
    <property type="project" value="TreeGrafter"/>
</dbReference>
<sequence length="191" mass="22240">MYCVAGLSQAKARVKNADMSEEMQLFATTCVEEAMQQERIEKDIAAYIKMAFDKRYYPSWHCIVGRNFGSYVTHETKCFIYFYLFPRCIMNKNGNDSDSYDENEYKVIVRSTDMSNFQQTEAARIITEALTIHQKETQVAKMVKTYFDEKHGRAWHCIVGKHFASYVTHEVNTYILVHVGQVSVMLFKTNC</sequence>
<gene>
    <name evidence="14" type="ORF">HDID_LOCUS3884</name>
</gene>
<dbReference type="WBParaSite" id="HDID_0000388601-mRNA-1">
    <property type="protein sequence ID" value="HDID_0000388601-mRNA-1"/>
    <property type="gene ID" value="HDID_0000388601"/>
</dbReference>
<evidence type="ECO:0000256" key="5">
    <source>
        <dbReference type="ARBA" id="ARBA00022448"/>
    </source>
</evidence>
<reference evidence="16" key="1">
    <citation type="submission" date="2017-02" db="UniProtKB">
        <authorList>
            <consortium name="WormBaseParasite"/>
        </authorList>
    </citation>
    <scope>IDENTIFICATION</scope>
</reference>
<dbReference type="FunFam" id="3.30.740.10:FF:000005">
    <property type="entry name" value="Dynein light chain"/>
    <property type="match status" value="2"/>
</dbReference>
<dbReference type="STRING" id="6216.A0A0R3SG74"/>
<dbReference type="CDD" id="cd21452">
    <property type="entry name" value="DLC-like_DYNLL1_DYNLL2"/>
    <property type="match status" value="1"/>
</dbReference>
<dbReference type="SMART" id="SM01375">
    <property type="entry name" value="Dynein_light"/>
    <property type="match status" value="2"/>
</dbReference>
<dbReference type="Proteomes" id="UP000274504">
    <property type="component" value="Unassembled WGS sequence"/>
</dbReference>
<evidence type="ECO:0000256" key="11">
    <source>
        <dbReference type="ARBA" id="ARBA00023175"/>
    </source>
</evidence>
<keyword evidence="5" id="KW-0813">Transport</keyword>
<dbReference type="GO" id="GO:0005874">
    <property type="term" value="C:microtubule"/>
    <property type="evidence" value="ECO:0007669"/>
    <property type="project" value="UniProtKB-KW"/>
</dbReference>
<evidence type="ECO:0000256" key="10">
    <source>
        <dbReference type="ARBA" id="ARBA00023017"/>
    </source>
</evidence>
<evidence type="ECO:0000256" key="12">
    <source>
        <dbReference type="ARBA" id="ARBA00023212"/>
    </source>
</evidence>
<dbReference type="InterPro" id="IPR019763">
    <property type="entry name" value="Dynein_light_1/2_CS"/>
</dbReference>
<proteinExistence type="inferred from homology"/>
<keyword evidence="8" id="KW-0509">mRNA transport</keyword>
<evidence type="ECO:0000256" key="3">
    <source>
        <dbReference type="ARBA" id="ARBA00010156"/>
    </source>
</evidence>
<evidence type="ECO:0000256" key="9">
    <source>
        <dbReference type="ARBA" id="ARBA00022927"/>
    </source>
</evidence>
<name>A0A0R3SG74_HYMDI</name>
<accession>A0A0R3SG74</accession>
<dbReference type="Gene3D" id="3.30.740.10">
    <property type="entry name" value="Protein Inhibitor Of Neuronal Nitric Oxide Synthase"/>
    <property type="match status" value="2"/>
</dbReference>
<protein>
    <recommendedName>
        <fullName evidence="4">Dynein light chain 1, cytoplasmic</fullName>
    </recommendedName>
</protein>
<dbReference type="GO" id="GO:0007017">
    <property type="term" value="P:microtubule-based process"/>
    <property type="evidence" value="ECO:0007669"/>
    <property type="project" value="InterPro"/>
</dbReference>
<dbReference type="GO" id="GO:0005634">
    <property type="term" value="C:nucleus"/>
    <property type="evidence" value="ECO:0007669"/>
    <property type="project" value="UniProtKB-SubCell"/>
</dbReference>
<organism evidence="16">
    <name type="scientific">Hymenolepis diminuta</name>
    <name type="common">Rat tapeworm</name>
    <dbReference type="NCBI Taxonomy" id="6216"/>
    <lineage>
        <taxon>Eukaryota</taxon>
        <taxon>Metazoa</taxon>
        <taxon>Spiralia</taxon>
        <taxon>Lophotrochozoa</taxon>
        <taxon>Platyhelminthes</taxon>
        <taxon>Cestoda</taxon>
        <taxon>Eucestoda</taxon>
        <taxon>Cyclophyllidea</taxon>
        <taxon>Hymenolepididae</taxon>
        <taxon>Hymenolepis</taxon>
    </lineage>
</organism>
<dbReference type="GO" id="GO:0045505">
    <property type="term" value="F:dynein intermediate chain binding"/>
    <property type="evidence" value="ECO:0007669"/>
    <property type="project" value="TreeGrafter"/>
</dbReference>
<dbReference type="GO" id="GO:0051028">
    <property type="term" value="P:mRNA transport"/>
    <property type="evidence" value="ECO:0007669"/>
    <property type="project" value="UniProtKB-KW"/>
</dbReference>
<evidence type="ECO:0000313" key="15">
    <source>
        <dbReference type="Proteomes" id="UP000274504"/>
    </source>
</evidence>
<dbReference type="PANTHER" id="PTHR11886:SF113">
    <property type="entry name" value="DYNEIN LIGHT CHAIN 2, CYTOPLASMIC"/>
    <property type="match status" value="1"/>
</dbReference>
<evidence type="ECO:0000313" key="16">
    <source>
        <dbReference type="WBParaSite" id="HDID_0000388601-mRNA-1"/>
    </source>
</evidence>